<keyword evidence="1" id="KW-0732">Signal</keyword>
<gene>
    <name evidence="2" type="ORF">ElyMa_007035000</name>
</gene>
<keyword evidence="3" id="KW-1185">Reference proteome</keyword>
<evidence type="ECO:0000256" key="1">
    <source>
        <dbReference type="SAM" id="SignalP"/>
    </source>
</evidence>
<organism evidence="2 3">
    <name type="scientific">Elysia marginata</name>
    <dbReference type="NCBI Taxonomy" id="1093978"/>
    <lineage>
        <taxon>Eukaryota</taxon>
        <taxon>Metazoa</taxon>
        <taxon>Spiralia</taxon>
        <taxon>Lophotrochozoa</taxon>
        <taxon>Mollusca</taxon>
        <taxon>Gastropoda</taxon>
        <taxon>Heterobranchia</taxon>
        <taxon>Euthyneura</taxon>
        <taxon>Panpulmonata</taxon>
        <taxon>Sacoglossa</taxon>
        <taxon>Placobranchoidea</taxon>
        <taxon>Plakobranchidae</taxon>
        <taxon>Elysia</taxon>
    </lineage>
</organism>
<feature type="signal peptide" evidence="1">
    <location>
        <begin position="1"/>
        <end position="21"/>
    </location>
</feature>
<sequence length="104" mass="12138">MFWKTLLPLLLVISLAAHSDDQNPEYPYQYHAEYSAAAHRIDDYGNLCLHNISLSNTVCRYFRDEYSTMLERLDAMPDHLIQDFSDPLVEWKNLYGALQNIPSE</sequence>
<dbReference type="Proteomes" id="UP000762676">
    <property type="component" value="Unassembled WGS sequence"/>
</dbReference>
<evidence type="ECO:0000313" key="3">
    <source>
        <dbReference type="Proteomes" id="UP000762676"/>
    </source>
</evidence>
<evidence type="ECO:0000313" key="2">
    <source>
        <dbReference type="EMBL" id="GFS25757.1"/>
    </source>
</evidence>
<reference evidence="2 3" key="1">
    <citation type="journal article" date="2021" name="Elife">
        <title>Chloroplast acquisition without the gene transfer in kleptoplastic sea slugs, Plakobranchus ocellatus.</title>
        <authorList>
            <person name="Maeda T."/>
            <person name="Takahashi S."/>
            <person name="Yoshida T."/>
            <person name="Shimamura S."/>
            <person name="Takaki Y."/>
            <person name="Nagai Y."/>
            <person name="Toyoda A."/>
            <person name="Suzuki Y."/>
            <person name="Arimoto A."/>
            <person name="Ishii H."/>
            <person name="Satoh N."/>
            <person name="Nishiyama T."/>
            <person name="Hasebe M."/>
            <person name="Maruyama T."/>
            <person name="Minagawa J."/>
            <person name="Obokata J."/>
            <person name="Shigenobu S."/>
        </authorList>
    </citation>
    <scope>NUCLEOTIDE SEQUENCE [LARGE SCALE GENOMIC DNA]</scope>
</reference>
<dbReference type="AlphaFoldDB" id="A0AAV4JSJ7"/>
<feature type="chain" id="PRO_5043562491" evidence="1">
    <location>
        <begin position="22"/>
        <end position="104"/>
    </location>
</feature>
<protein>
    <submittedName>
        <fullName evidence="2">Uncharacterized protein</fullName>
    </submittedName>
</protein>
<name>A0AAV4JSJ7_9GAST</name>
<comment type="caution">
    <text evidence="2">The sequence shown here is derived from an EMBL/GenBank/DDBJ whole genome shotgun (WGS) entry which is preliminary data.</text>
</comment>
<accession>A0AAV4JSJ7</accession>
<dbReference type="EMBL" id="BMAT01014054">
    <property type="protein sequence ID" value="GFS25757.1"/>
    <property type="molecule type" value="Genomic_DNA"/>
</dbReference>
<proteinExistence type="predicted"/>